<comment type="caution">
    <text evidence="3">The sequence shown here is derived from an EMBL/GenBank/DDBJ whole genome shotgun (WGS) entry which is preliminary data.</text>
</comment>
<dbReference type="Pfam" id="PF01535">
    <property type="entry name" value="PPR"/>
    <property type="match status" value="2"/>
</dbReference>
<accession>A0ABU6UIH9</accession>
<evidence type="ECO:0000313" key="4">
    <source>
        <dbReference type="Proteomes" id="UP001341840"/>
    </source>
</evidence>
<dbReference type="InterPro" id="IPR046960">
    <property type="entry name" value="PPR_At4g14850-like_plant"/>
</dbReference>
<dbReference type="Pfam" id="PF20431">
    <property type="entry name" value="E_motif"/>
    <property type="match status" value="1"/>
</dbReference>
<dbReference type="Pfam" id="PF13041">
    <property type="entry name" value="PPR_2"/>
    <property type="match status" value="3"/>
</dbReference>
<evidence type="ECO:0000256" key="1">
    <source>
        <dbReference type="ARBA" id="ARBA00022737"/>
    </source>
</evidence>
<keyword evidence="4" id="KW-1185">Reference proteome</keyword>
<dbReference type="EMBL" id="JASCZI010121235">
    <property type="protein sequence ID" value="MED6160709.1"/>
    <property type="molecule type" value="Genomic_DNA"/>
</dbReference>
<name>A0ABU6UIH9_9FABA</name>
<dbReference type="Proteomes" id="UP001341840">
    <property type="component" value="Unassembled WGS sequence"/>
</dbReference>
<dbReference type="PANTHER" id="PTHR47926">
    <property type="entry name" value="PENTATRICOPEPTIDE REPEAT-CONTAINING PROTEIN"/>
    <property type="match status" value="1"/>
</dbReference>
<feature type="repeat" description="PPR" evidence="2">
    <location>
        <begin position="373"/>
        <end position="407"/>
    </location>
</feature>
<reference evidence="3 4" key="1">
    <citation type="journal article" date="2023" name="Plants (Basel)">
        <title>Bridging the Gap: Combining Genomics and Transcriptomics Approaches to Understand Stylosanthes scabra, an Orphan Legume from the Brazilian Caatinga.</title>
        <authorList>
            <person name="Ferreira-Neto J.R.C."/>
            <person name="da Silva M.D."/>
            <person name="Binneck E."/>
            <person name="de Melo N.F."/>
            <person name="da Silva R.H."/>
            <person name="de Melo A.L.T.M."/>
            <person name="Pandolfi V."/>
            <person name="Bustamante F.O."/>
            <person name="Brasileiro-Vidal A.C."/>
            <person name="Benko-Iseppon A.M."/>
        </authorList>
    </citation>
    <scope>NUCLEOTIDE SEQUENCE [LARGE SCALE GENOMIC DNA]</scope>
    <source>
        <tissue evidence="3">Leaves</tissue>
    </source>
</reference>
<dbReference type="InterPro" id="IPR046848">
    <property type="entry name" value="E_motif"/>
</dbReference>
<dbReference type="NCBIfam" id="TIGR00756">
    <property type="entry name" value="PPR"/>
    <property type="match status" value="3"/>
</dbReference>
<dbReference type="Gene3D" id="1.25.40.10">
    <property type="entry name" value="Tetratricopeptide repeat domain"/>
    <property type="match status" value="4"/>
</dbReference>
<evidence type="ECO:0008006" key="5">
    <source>
        <dbReference type="Google" id="ProtNLM"/>
    </source>
</evidence>
<keyword evidence="1" id="KW-0677">Repeat</keyword>
<sequence length="604" mass="67221">MMTSTSKLLSPTRFRSISTIVGGDTQLNSIAPFFPKDASGLATDLIKAYFDRGSIEEARILFDEMSHRDVVTWTAMITGYNSCYHYGRAWNVFCEMLRCRTRPNEFTVSAILKTCKGMNELLYGKLVHGLAIKNGTQGSSIYVDNALMDLYATCCSNMESARMVFESIINKNAVSWTTLITGYTHRGDAYGGLRAFRQMLLEEGELSPFSFSIAVRACASTGSDILGKQVHAAVINHGFESNLPVMNSILDMYCRSCSTCDAKQLFFEMSQKDTITWNTLIAGFETLDPKETFCIFSRMISEGFSPNCFTFTSVVAACGNLAVLHCGQQLHGGIFRRGFNNNLALSNALIDMYGKCGNITDSHKIFSQMSCKNLVSWTSMMIGYGAQGLAKEAAELFDEMVTSRIKPDKIVFTAVLSACSHAGLVNEGLRYFRLMTRFFNVAPDQEIYGCLVDLLGRAGRVKEAYQLIKNMPFEPDESIWITLLGACKAHKKRSIGKLVASRLLELKPSRVGTCVLLSNFFAAEGNWTGAASLRKLMRDIKNKKEAGMSWIEMKNQVYSFVAGIEFVSSNEQIAEVLELLITHMKDVGYTPDLDCFVHDQEYEV</sequence>
<protein>
    <recommendedName>
        <fullName evidence="5">Pentatricopeptide repeat-containing protein</fullName>
    </recommendedName>
</protein>
<organism evidence="3 4">
    <name type="scientific">Stylosanthes scabra</name>
    <dbReference type="NCBI Taxonomy" id="79078"/>
    <lineage>
        <taxon>Eukaryota</taxon>
        <taxon>Viridiplantae</taxon>
        <taxon>Streptophyta</taxon>
        <taxon>Embryophyta</taxon>
        <taxon>Tracheophyta</taxon>
        <taxon>Spermatophyta</taxon>
        <taxon>Magnoliopsida</taxon>
        <taxon>eudicotyledons</taxon>
        <taxon>Gunneridae</taxon>
        <taxon>Pentapetalae</taxon>
        <taxon>rosids</taxon>
        <taxon>fabids</taxon>
        <taxon>Fabales</taxon>
        <taxon>Fabaceae</taxon>
        <taxon>Papilionoideae</taxon>
        <taxon>50 kb inversion clade</taxon>
        <taxon>dalbergioids sensu lato</taxon>
        <taxon>Dalbergieae</taxon>
        <taxon>Pterocarpus clade</taxon>
        <taxon>Stylosanthes</taxon>
    </lineage>
</organism>
<gene>
    <name evidence="3" type="ORF">PIB30_053946</name>
</gene>
<dbReference type="PROSITE" id="PS51375">
    <property type="entry name" value="PPR"/>
    <property type="match status" value="2"/>
</dbReference>
<evidence type="ECO:0000313" key="3">
    <source>
        <dbReference type="EMBL" id="MED6160709.1"/>
    </source>
</evidence>
<dbReference type="InterPro" id="IPR011990">
    <property type="entry name" value="TPR-like_helical_dom_sf"/>
</dbReference>
<dbReference type="InterPro" id="IPR002885">
    <property type="entry name" value="PPR_rpt"/>
</dbReference>
<dbReference type="PANTHER" id="PTHR47926:SF448">
    <property type="entry name" value="PENTACOTRIPEPTIDE-REPEAT REGION OF PRORP DOMAIN-CONTAINING PROTEIN"/>
    <property type="match status" value="1"/>
</dbReference>
<evidence type="ECO:0000256" key="2">
    <source>
        <dbReference type="PROSITE-ProRule" id="PRU00708"/>
    </source>
</evidence>
<feature type="repeat" description="PPR" evidence="2">
    <location>
        <begin position="69"/>
        <end position="103"/>
    </location>
</feature>
<proteinExistence type="predicted"/>